<comment type="caution">
    <text evidence="2">The sequence shown here is derived from an EMBL/GenBank/DDBJ whole genome shotgun (WGS) entry which is preliminary data.</text>
</comment>
<evidence type="ECO:0000313" key="3">
    <source>
        <dbReference type="Proteomes" id="UP001211065"/>
    </source>
</evidence>
<protein>
    <recommendedName>
        <fullName evidence="1">Transcription activator GCR1-like domain-containing protein</fullName>
    </recommendedName>
</protein>
<feature type="domain" description="Transcription activator GCR1-like" evidence="1">
    <location>
        <begin position="423"/>
        <end position="484"/>
    </location>
</feature>
<dbReference type="InterPro" id="IPR036770">
    <property type="entry name" value="Ankyrin_rpt-contain_sf"/>
</dbReference>
<dbReference type="SUPFAM" id="SSF48403">
    <property type="entry name" value="Ankyrin repeat"/>
    <property type="match status" value="1"/>
</dbReference>
<dbReference type="SMART" id="SM00248">
    <property type="entry name" value="ANK"/>
    <property type="match status" value="5"/>
</dbReference>
<dbReference type="EMBL" id="JADGJW010001673">
    <property type="protein sequence ID" value="KAJ3201786.1"/>
    <property type="molecule type" value="Genomic_DNA"/>
</dbReference>
<evidence type="ECO:0000313" key="2">
    <source>
        <dbReference type="EMBL" id="KAJ3201786.1"/>
    </source>
</evidence>
<dbReference type="PANTHER" id="PTHR46586">
    <property type="entry name" value="ANKYRIN REPEAT-CONTAINING PROTEIN"/>
    <property type="match status" value="1"/>
</dbReference>
<dbReference type="Pfam" id="PF12550">
    <property type="entry name" value="GCR1_C"/>
    <property type="match status" value="1"/>
</dbReference>
<dbReference type="Proteomes" id="UP001211065">
    <property type="component" value="Unassembled WGS sequence"/>
</dbReference>
<sequence>EMGMFYKLIETFGKSPYGIPYELSLEILKYLPLQQSLSLGVDGIELEFLVKYNPPYIIKEETKKKNLQRFEKEMNFDKKNMNVEKEEIIFFACHINLFKYYFKFYYEELVSALNFIPTHFCNCGSCKHGPLKALLVKYNCLETLKYLNKNAPEIFSGYHEMLYLACLHNNVECVKFLCSIKPKVYGEANCFDTLAGDTGNLELVKFFTEKTSYPASLNALKSAALNGNLEIVKYLHENRSEGCDTTAIDLAASNGHLEVVKFLFENRNEGCTAFAMDNAAAHGHLDVVKYLVEKNKTCTNAAMDEAAANGHLEVIKFLNENNKNANRALSNAIENNHLNIVTYLSANRKESFSVNSISLALKNKNLEILNYLFKKNKNKNLKVLDLLKIEKPKVYLFLFENILNLNWWECDLEEETLIKLKNFKLDSELDSINEIWREYNYGSPHLKMPSIKTLEQKFGDLWRKKTSNKRIFEKRFFIWKEIEGRICLML</sequence>
<proteinExistence type="predicted"/>
<dbReference type="AlphaFoldDB" id="A0AAD5TTK5"/>
<dbReference type="Pfam" id="PF12796">
    <property type="entry name" value="Ank_2"/>
    <property type="match status" value="1"/>
</dbReference>
<keyword evidence="3" id="KW-1185">Reference proteome</keyword>
<feature type="non-terminal residue" evidence="2">
    <location>
        <position position="490"/>
    </location>
</feature>
<dbReference type="PANTHER" id="PTHR46586:SF3">
    <property type="entry name" value="ANKYRIN REPEAT-CONTAINING PROTEIN"/>
    <property type="match status" value="1"/>
</dbReference>
<name>A0AAD5TTK5_9FUNG</name>
<gene>
    <name evidence="2" type="ORF">HK099_002097</name>
</gene>
<dbReference type="InterPro" id="IPR002110">
    <property type="entry name" value="Ankyrin_rpt"/>
</dbReference>
<evidence type="ECO:0000259" key="1">
    <source>
        <dbReference type="Pfam" id="PF12550"/>
    </source>
</evidence>
<dbReference type="Gene3D" id="1.25.40.20">
    <property type="entry name" value="Ankyrin repeat-containing domain"/>
    <property type="match status" value="2"/>
</dbReference>
<accession>A0AAD5TTK5</accession>
<reference evidence="2" key="1">
    <citation type="submission" date="2020-05" db="EMBL/GenBank/DDBJ databases">
        <title>Phylogenomic resolution of chytrid fungi.</title>
        <authorList>
            <person name="Stajich J.E."/>
            <person name="Amses K."/>
            <person name="Simmons R."/>
            <person name="Seto K."/>
            <person name="Myers J."/>
            <person name="Bonds A."/>
            <person name="Quandt C.A."/>
            <person name="Barry K."/>
            <person name="Liu P."/>
            <person name="Grigoriev I."/>
            <person name="Longcore J.E."/>
            <person name="James T.Y."/>
        </authorList>
    </citation>
    <scope>NUCLEOTIDE SEQUENCE</scope>
    <source>
        <strain evidence="2">JEL0476</strain>
    </source>
</reference>
<organism evidence="2 3">
    <name type="scientific">Clydaea vesicula</name>
    <dbReference type="NCBI Taxonomy" id="447962"/>
    <lineage>
        <taxon>Eukaryota</taxon>
        <taxon>Fungi</taxon>
        <taxon>Fungi incertae sedis</taxon>
        <taxon>Chytridiomycota</taxon>
        <taxon>Chytridiomycota incertae sedis</taxon>
        <taxon>Chytridiomycetes</taxon>
        <taxon>Lobulomycetales</taxon>
        <taxon>Lobulomycetaceae</taxon>
        <taxon>Clydaea</taxon>
    </lineage>
</organism>
<dbReference type="InterPro" id="IPR022210">
    <property type="entry name" value="TF_GCR1-like"/>
</dbReference>
<dbReference type="InterPro" id="IPR052050">
    <property type="entry name" value="SecEffector_AnkRepeat"/>
</dbReference>